<dbReference type="VEuPathDB" id="TrichDB:TRFO_28299"/>
<keyword evidence="4 6" id="KW-0804">Transcription</keyword>
<protein>
    <recommendedName>
        <fullName evidence="6">Mediator of RNA polymerase II transcription subunit 10</fullName>
    </recommendedName>
    <alternativeName>
        <fullName evidence="6">Mediator complex subunit 10</fullName>
    </alternativeName>
</protein>
<keyword evidence="3 6" id="KW-0805">Transcription regulation</keyword>
<evidence type="ECO:0000256" key="1">
    <source>
        <dbReference type="ARBA" id="ARBA00004123"/>
    </source>
</evidence>
<gene>
    <name evidence="6" type="primary">MED10</name>
    <name evidence="7" type="ORF">TRFO_28299</name>
</gene>
<name>A0A1J4JYL5_9EUKA</name>
<dbReference type="GO" id="GO:0006357">
    <property type="term" value="P:regulation of transcription by RNA polymerase II"/>
    <property type="evidence" value="ECO:0007669"/>
    <property type="project" value="InterPro"/>
</dbReference>
<evidence type="ECO:0000256" key="5">
    <source>
        <dbReference type="ARBA" id="ARBA00023242"/>
    </source>
</evidence>
<evidence type="ECO:0000256" key="6">
    <source>
        <dbReference type="RuleBase" id="RU364146"/>
    </source>
</evidence>
<organism evidence="7 8">
    <name type="scientific">Tritrichomonas foetus</name>
    <dbReference type="NCBI Taxonomy" id="1144522"/>
    <lineage>
        <taxon>Eukaryota</taxon>
        <taxon>Metamonada</taxon>
        <taxon>Parabasalia</taxon>
        <taxon>Tritrichomonadida</taxon>
        <taxon>Tritrichomonadidae</taxon>
        <taxon>Tritrichomonas</taxon>
    </lineage>
</organism>
<evidence type="ECO:0000256" key="2">
    <source>
        <dbReference type="ARBA" id="ARBA00005389"/>
    </source>
</evidence>
<keyword evidence="5 6" id="KW-0539">Nucleus</keyword>
<evidence type="ECO:0000313" key="8">
    <source>
        <dbReference type="Proteomes" id="UP000179807"/>
    </source>
</evidence>
<dbReference type="OrthoDB" id="337270at2759"/>
<comment type="subcellular location">
    <subcellularLocation>
        <location evidence="1 6">Nucleus</location>
    </subcellularLocation>
</comment>
<proteinExistence type="inferred from homology"/>
<keyword evidence="8" id="KW-1185">Reference proteome</keyword>
<dbReference type="GO" id="GO:0003712">
    <property type="term" value="F:transcription coregulator activity"/>
    <property type="evidence" value="ECO:0007669"/>
    <property type="project" value="InterPro"/>
</dbReference>
<accession>A0A1J4JYL5</accession>
<comment type="caution">
    <text evidence="7">The sequence shown here is derived from an EMBL/GenBank/DDBJ whole genome shotgun (WGS) entry which is preliminary data.</text>
</comment>
<dbReference type="GO" id="GO:0016592">
    <property type="term" value="C:mediator complex"/>
    <property type="evidence" value="ECO:0007669"/>
    <property type="project" value="InterPro"/>
</dbReference>
<comment type="function">
    <text evidence="6">Component of the Mediator complex, a coactivator involved in the regulated transcription of nearly all RNA polymerase II-dependent genes. Mediator functions as a bridge to convey information from gene-specific regulatory proteins to the basal RNA polymerase II transcription machinery. Mediator is recruited to promoters by direct interactions with regulatory proteins and serves as a scaffold for the assembly of a functional preinitiation complex with RNA polymerase II and the general transcription factors.</text>
</comment>
<evidence type="ECO:0000313" key="7">
    <source>
        <dbReference type="EMBL" id="OHT04249.1"/>
    </source>
</evidence>
<dbReference type="Proteomes" id="UP000179807">
    <property type="component" value="Unassembled WGS sequence"/>
</dbReference>
<reference evidence="7" key="1">
    <citation type="submission" date="2016-10" db="EMBL/GenBank/DDBJ databases">
        <authorList>
            <person name="Benchimol M."/>
            <person name="Almeida L.G."/>
            <person name="Vasconcelos A.T."/>
            <person name="Perreira-Neves A."/>
            <person name="Rosa I.A."/>
            <person name="Tasca T."/>
            <person name="Bogo M.R."/>
            <person name="de Souza W."/>
        </authorList>
    </citation>
    <scope>NUCLEOTIDE SEQUENCE [LARGE SCALE GENOMIC DNA]</scope>
    <source>
        <strain evidence="7">K</strain>
    </source>
</reference>
<dbReference type="Pfam" id="PF09748">
    <property type="entry name" value="Med10"/>
    <property type="match status" value="1"/>
</dbReference>
<comment type="subunit">
    <text evidence="6">Component of the Mediator complex.</text>
</comment>
<evidence type="ECO:0000256" key="4">
    <source>
        <dbReference type="ARBA" id="ARBA00023163"/>
    </source>
</evidence>
<dbReference type="EMBL" id="MLAK01000800">
    <property type="protein sequence ID" value="OHT04249.1"/>
    <property type="molecule type" value="Genomic_DNA"/>
</dbReference>
<keyword evidence="6" id="KW-0010">Activator</keyword>
<sequence>MPLYEKISDIIKSFQALENMSRSKEFTGSVPLNLIEMIDQGKNPDDYARKLVSEVQNIQEKVAKKQLWMKHLKDSLDPLVALNFPDAASYE</sequence>
<dbReference type="AlphaFoldDB" id="A0A1J4JYL5"/>
<comment type="similarity">
    <text evidence="2 6">Belongs to the Mediator complex subunit 10 family.</text>
</comment>
<dbReference type="InterPro" id="IPR019145">
    <property type="entry name" value="Mediator_Med10"/>
</dbReference>
<evidence type="ECO:0000256" key="3">
    <source>
        <dbReference type="ARBA" id="ARBA00023015"/>
    </source>
</evidence>